<dbReference type="GO" id="GO:0006508">
    <property type="term" value="P:proteolysis"/>
    <property type="evidence" value="ECO:0007669"/>
    <property type="project" value="UniProtKB-KW"/>
</dbReference>
<evidence type="ECO:0000256" key="7">
    <source>
        <dbReference type="ARBA" id="ARBA00022825"/>
    </source>
</evidence>
<sequence length="257" mass="27881">MIRFVVLSLLLVGVWGANVKFFPKPRLDGRIVGGYVINIEDTPYQLSLQRSNWHICGASLISESFVLTAAHCTFGSSANSFTVRTQTSFHGRGGVVVGVKRIIQHPKFDYSTIDYDFSILELAAPVEFNEKLQPIRLPEQDEDVEDGTPLLVTGWGNTQNVQESREQLRAAIVPKSNDEVCYNAYGQFGGITARMICAGLPEGGKDACQGDSGGPLASDGVLVGVVSWGYGCAVRGYPGVYSRVASVRDWINASTNI</sequence>
<dbReference type="Pfam" id="PF00089">
    <property type="entry name" value="Trypsin"/>
    <property type="match status" value="1"/>
</dbReference>
<reference evidence="16" key="1">
    <citation type="journal article" date="2020" name="BMC">
        <title>Leishmania infection induces a limited differential gene expression in the sand fly midgut.</title>
        <authorList>
            <person name="Coutinho-Abreu I.V."/>
            <person name="Serafim T.D."/>
            <person name="Meneses C."/>
            <person name="Kamhawi S."/>
            <person name="Oliveira F."/>
            <person name="Valenzuela J.G."/>
        </authorList>
    </citation>
    <scope>NUCLEOTIDE SEQUENCE</scope>
    <source>
        <strain evidence="16">Jacobina</strain>
        <tissue evidence="16">Midgut</tissue>
    </source>
</reference>
<name>A0A7G3B207_LUTLO</name>
<dbReference type="GO" id="GO:0007586">
    <property type="term" value="P:digestion"/>
    <property type="evidence" value="ECO:0007669"/>
    <property type="project" value="UniProtKB-KW"/>
</dbReference>
<evidence type="ECO:0000256" key="10">
    <source>
        <dbReference type="ARBA" id="ARBA00024195"/>
    </source>
</evidence>
<evidence type="ECO:0000256" key="1">
    <source>
        <dbReference type="ARBA" id="ARBA00004613"/>
    </source>
</evidence>
<feature type="chain" id="PRO_5028840241" description="trypsin" evidence="14">
    <location>
        <begin position="17"/>
        <end position="257"/>
    </location>
</feature>
<keyword evidence="4 14" id="KW-0732">Signal</keyword>
<dbReference type="EC" id="3.4.21.4" evidence="12"/>
<dbReference type="SUPFAM" id="SSF50494">
    <property type="entry name" value="Trypsin-like serine proteases"/>
    <property type="match status" value="1"/>
</dbReference>
<dbReference type="InterPro" id="IPR001254">
    <property type="entry name" value="Trypsin_dom"/>
</dbReference>
<dbReference type="PROSITE" id="PS50240">
    <property type="entry name" value="TRYPSIN_DOM"/>
    <property type="match status" value="1"/>
</dbReference>
<keyword evidence="2" id="KW-0964">Secreted</keyword>
<dbReference type="InterPro" id="IPR033116">
    <property type="entry name" value="TRYPSIN_SER"/>
</dbReference>
<dbReference type="SMART" id="SM00020">
    <property type="entry name" value="Tryp_SPc"/>
    <property type="match status" value="1"/>
</dbReference>
<comment type="similarity">
    <text evidence="10">Belongs to the peptidase S1 family. CLIP subfamily.</text>
</comment>
<dbReference type="Gene3D" id="2.40.10.10">
    <property type="entry name" value="Trypsin-like serine proteases"/>
    <property type="match status" value="1"/>
</dbReference>
<dbReference type="InterPro" id="IPR018114">
    <property type="entry name" value="TRYPSIN_HIS"/>
</dbReference>
<dbReference type="PROSITE" id="PS00134">
    <property type="entry name" value="TRYPSIN_HIS"/>
    <property type="match status" value="1"/>
</dbReference>
<feature type="signal peptide" evidence="14">
    <location>
        <begin position="1"/>
        <end position="16"/>
    </location>
</feature>
<dbReference type="PANTHER" id="PTHR24276">
    <property type="entry name" value="POLYSERASE-RELATED"/>
    <property type="match status" value="1"/>
</dbReference>
<feature type="domain" description="Peptidase S1" evidence="15">
    <location>
        <begin position="31"/>
        <end position="256"/>
    </location>
</feature>
<dbReference type="VEuPathDB" id="VectorBase:LLONM1_010148"/>
<dbReference type="InterPro" id="IPR009003">
    <property type="entry name" value="Peptidase_S1_PA"/>
</dbReference>
<dbReference type="PRINTS" id="PR00722">
    <property type="entry name" value="CHYMOTRYPSIN"/>
</dbReference>
<dbReference type="GO" id="GO:0004252">
    <property type="term" value="F:serine-type endopeptidase activity"/>
    <property type="evidence" value="ECO:0007669"/>
    <property type="project" value="UniProtKB-EC"/>
</dbReference>
<keyword evidence="8" id="KW-0865">Zymogen</keyword>
<evidence type="ECO:0000256" key="11">
    <source>
        <dbReference type="ARBA" id="ARBA00036320"/>
    </source>
</evidence>
<dbReference type="InterPro" id="IPR043504">
    <property type="entry name" value="Peptidase_S1_PA_chymotrypsin"/>
</dbReference>
<dbReference type="FunFam" id="2.40.10.10:FF:000077">
    <property type="entry name" value="Predicted protein"/>
    <property type="match status" value="1"/>
</dbReference>
<evidence type="ECO:0000256" key="6">
    <source>
        <dbReference type="ARBA" id="ARBA00022801"/>
    </source>
</evidence>
<dbReference type="PANTHER" id="PTHR24276:SF97">
    <property type="entry name" value="GH13245P2-RELATED"/>
    <property type="match status" value="1"/>
</dbReference>
<evidence type="ECO:0000259" key="15">
    <source>
        <dbReference type="PROSITE" id="PS50240"/>
    </source>
</evidence>
<evidence type="ECO:0000256" key="14">
    <source>
        <dbReference type="SAM" id="SignalP"/>
    </source>
</evidence>
<keyword evidence="6 13" id="KW-0378">Hydrolase</keyword>
<accession>A0A7G3B207</accession>
<evidence type="ECO:0000256" key="3">
    <source>
        <dbReference type="ARBA" id="ARBA00022670"/>
    </source>
</evidence>
<comment type="catalytic activity">
    <reaction evidence="11">
        <text>Preferential cleavage: Arg-|-Xaa, Lys-|-Xaa.</text>
        <dbReference type="EC" id="3.4.21.4"/>
    </reaction>
</comment>
<evidence type="ECO:0000256" key="2">
    <source>
        <dbReference type="ARBA" id="ARBA00022525"/>
    </source>
</evidence>
<dbReference type="GO" id="GO:0005576">
    <property type="term" value="C:extracellular region"/>
    <property type="evidence" value="ECO:0007669"/>
    <property type="project" value="UniProtKB-SubCell"/>
</dbReference>
<keyword evidence="3 13" id="KW-0645">Protease</keyword>
<evidence type="ECO:0000256" key="13">
    <source>
        <dbReference type="RuleBase" id="RU363034"/>
    </source>
</evidence>
<evidence type="ECO:0000256" key="8">
    <source>
        <dbReference type="ARBA" id="ARBA00023145"/>
    </source>
</evidence>
<keyword evidence="7 13" id="KW-0720">Serine protease</keyword>
<keyword evidence="5" id="KW-0222">Digestion</keyword>
<dbReference type="InterPro" id="IPR050430">
    <property type="entry name" value="Peptidase_S1"/>
</dbReference>
<evidence type="ECO:0000256" key="12">
    <source>
        <dbReference type="ARBA" id="ARBA00038868"/>
    </source>
</evidence>
<evidence type="ECO:0000256" key="9">
    <source>
        <dbReference type="ARBA" id="ARBA00023157"/>
    </source>
</evidence>
<proteinExistence type="inferred from homology"/>
<dbReference type="InterPro" id="IPR001314">
    <property type="entry name" value="Peptidase_S1A"/>
</dbReference>
<organism evidence="16">
    <name type="scientific">Lutzomyia longipalpis</name>
    <name type="common">Sand fly</name>
    <dbReference type="NCBI Taxonomy" id="7200"/>
    <lineage>
        <taxon>Eukaryota</taxon>
        <taxon>Metazoa</taxon>
        <taxon>Ecdysozoa</taxon>
        <taxon>Arthropoda</taxon>
        <taxon>Hexapoda</taxon>
        <taxon>Insecta</taxon>
        <taxon>Pterygota</taxon>
        <taxon>Neoptera</taxon>
        <taxon>Endopterygota</taxon>
        <taxon>Diptera</taxon>
        <taxon>Nematocera</taxon>
        <taxon>Psychodoidea</taxon>
        <taxon>Psychodidae</taxon>
        <taxon>Lutzomyia</taxon>
        <taxon>Lutzomyia</taxon>
    </lineage>
</organism>
<dbReference type="CDD" id="cd00190">
    <property type="entry name" value="Tryp_SPc"/>
    <property type="match status" value="1"/>
</dbReference>
<dbReference type="PROSITE" id="PS00135">
    <property type="entry name" value="TRYPSIN_SER"/>
    <property type="match status" value="1"/>
</dbReference>
<comment type="subcellular location">
    <subcellularLocation>
        <location evidence="1">Secreted</location>
    </subcellularLocation>
</comment>
<evidence type="ECO:0000256" key="4">
    <source>
        <dbReference type="ARBA" id="ARBA00022729"/>
    </source>
</evidence>
<protein>
    <recommendedName>
        <fullName evidence="12">trypsin</fullName>
        <ecNumber evidence="12">3.4.21.4</ecNumber>
    </recommendedName>
</protein>
<evidence type="ECO:0000256" key="5">
    <source>
        <dbReference type="ARBA" id="ARBA00022757"/>
    </source>
</evidence>
<evidence type="ECO:0000313" key="16">
    <source>
        <dbReference type="EMBL" id="MBC1178238.1"/>
    </source>
</evidence>
<keyword evidence="9" id="KW-1015">Disulfide bond</keyword>
<dbReference type="AlphaFoldDB" id="A0A7G3B207"/>
<dbReference type="EMBL" id="GITU01009535">
    <property type="protein sequence ID" value="MBC1178238.1"/>
    <property type="molecule type" value="Transcribed_RNA"/>
</dbReference>